<feature type="compositionally biased region" description="Low complexity" evidence="1">
    <location>
        <begin position="813"/>
        <end position="826"/>
    </location>
</feature>
<dbReference type="Gene3D" id="3.40.50.970">
    <property type="match status" value="1"/>
</dbReference>
<protein>
    <submittedName>
        <fullName evidence="2">Uncharacterized protein</fullName>
    </submittedName>
</protein>
<reference evidence="2 3" key="1">
    <citation type="submission" date="2020-03" db="EMBL/GenBank/DDBJ databases">
        <title>WGS of actinomycetes isolated from Thailand.</title>
        <authorList>
            <person name="Thawai C."/>
        </authorList>
    </citation>
    <scope>NUCLEOTIDE SEQUENCE [LARGE SCALE GENOMIC DNA]</scope>
    <source>
        <strain evidence="2 3">PRB2-1</strain>
    </source>
</reference>
<evidence type="ECO:0000313" key="2">
    <source>
        <dbReference type="EMBL" id="NJP46046.1"/>
    </source>
</evidence>
<name>A0ABX0ZTZ5_9ACTN</name>
<dbReference type="Gene3D" id="3.40.50.1220">
    <property type="entry name" value="TPP-binding domain"/>
    <property type="match status" value="1"/>
</dbReference>
<gene>
    <name evidence="2" type="ORF">HCN08_21945</name>
</gene>
<organism evidence="2 3">
    <name type="scientific">Actinacidiphila epipremni</name>
    <dbReference type="NCBI Taxonomy" id="2053013"/>
    <lineage>
        <taxon>Bacteria</taxon>
        <taxon>Bacillati</taxon>
        <taxon>Actinomycetota</taxon>
        <taxon>Actinomycetes</taxon>
        <taxon>Kitasatosporales</taxon>
        <taxon>Streptomycetaceae</taxon>
        <taxon>Actinacidiphila</taxon>
    </lineage>
</organism>
<proteinExistence type="predicted"/>
<feature type="region of interest" description="Disordered" evidence="1">
    <location>
        <begin position="807"/>
        <end position="826"/>
    </location>
</feature>
<evidence type="ECO:0000313" key="3">
    <source>
        <dbReference type="Proteomes" id="UP000734511"/>
    </source>
</evidence>
<dbReference type="RefSeq" id="WP_167984910.1">
    <property type="nucleotide sequence ID" value="NZ_JAATEJ010000019.1"/>
</dbReference>
<comment type="caution">
    <text evidence="2">The sequence shown here is derived from an EMBL/GenBank/DDBJ whole genome shotgun (WGS) entry which is preliminary data.</text>
</comment>
<keyword evidence="3" id="KW-1185">Reference proteome</keyword>
<accession>A0ABX0ZTZ5</accession>
<evidence type="ECO:0000256" key="1">
    <source>
        <dbReference type="SAM" id="MobiDB-lite"/>
    </source>
</evidence>
<sequence>MSTDVEAEGPAPFMVAVVGKRPWFHQAVATALRDLAGDSGRRLDCGEVPVREGSFDEPAYGQVLARSRRFLDAVLPGAAFRLVRADSLTDLGHALGRLPQLPDGERPVLALVLIDAAAAGVSAAPLDRELDAALEQLRSDVAGAAAFEPSGYSVVVYEAAGPDTVHVASPFTHRVLPEQAWVLAGDAVCCLTDVLQLRQGAAALRAASRTTASALAAALAGFLDGEARGSWGLHYYTGSAVSGLIGDLEELAAASGSPVLRGPSEHSLACGALARWQVDGAPALIVATSGMVDEFRGTLANLREARARGFIVCADSPSGAWFPFQGTVHAAEDSREVLRARRLPCFYLDDPARLADDLAAAFAAYGEHRGPVVLLATPEVLRVPAPAGQQQPEPARAPLTEVTEDALAPVMDLVNDGPTHVLWQCGALDAEQRGLVYDIAAEAGIALADSLTRPGTVAGHHEGRRVEEYLGTLGMYGYSARVHAFLHEGSRLRHRDRQALFFLNSRIPEAATPFAPRTLKRMLRIVQVTREAAHLAPFTDHPVHADGTAFLRAVRQRLAVPEELRAARRAAIAATADSPSDVVHLLPVAPMSPNYFFHRLAAVLDDLITAHGYTYTGVFDVGRGGLSAIRNLPRTGPGFSGWYGRALMGDALMAVPALALTRQDNVLAFVGDGAAALVPDMVPTLVEHICLDGRRPAGNVSVFRLVDGGHSVIRTYREGRAGAASARQTRVLHLLDDEREQSFGPVTVSRRRLTDVDGDALRDQLTRPSTVNLYDVLLAHNNEGDGLSLLSSLGWQRDELSDLALAMGPRPRPAAARTTPRPGSTR</sequence>
<dbReference type="EMBL" id="JAATEJ010000019">
    <property type="protein sequence ID" value="NJP46046.1"/>
    <property type="molecule type" value="Genomic_DNA"/>
</dbReference>
<dbReference type="Proteomes" id="UP000734511">
    <property type="component" value="Unassembled WGS sequence"/>
</dbReference>